<evidence type="ECO:0000259" key="13">
    <source>
        <dbReference type="PROSITE" id="PS50051"/>
    </source>
</evidence>
<dbReference type="Pfam" id="PF14551">
    <property type="entry name" value="MCM_N"/>
    <property type="match status" value="1"/>
</dbReference>
<keyword evidence="9 11" id="KW-0539">Nucleus</keyword>
<dbReference type="OMA" id="AFFKCNV"/>
<reference evidence="14" key="1">
    <citation type="submission" date="2007-04" db="EMBL/GenBank/DDBJ databases">
        <title>Annotation of Pediculus humanus corporis strain USDA.</title>
        <authorList>
            <person name="Kirkness E."/>
            <person name="Hannick L."/>
            <person name="Hass B."/>
            <person name="Bruggner R."/>
            <person name="Lawson D."/>
            <person name="Bidwell S."/>
            <person name="Joardar V."/>
            <person name="Caler E."/>
            <person name="Walenz B."/>
            <person name="Inman J."/>
            <person name="Schobel S."/>
            <person name="Galinsky K."/>
            <person name="Amedeo P."/>
            <person name="Strausberg R."/>
        </authorList>
    </citation>
    <scope>NUCLEOTIDE SEQUENCE</scope>
    <source>
        <strain evidence="14">USDA</strain>
    </source>
</reference>
<dbReference type="VEuPathDB" id="VectorBase:PHUM177450"/>
<reference evidence="14" key="2">
    <citation type="submission" date="2007-04" db="EMBL/GenBank/DDBJ databases">
        <title>The genome of the human body louse.</title>
        <authorList>
            <consortium name="The Human Body Louse Genome Consortium"/>
            <person name="Kirkness E."/>
            <person name="Walenz B."/>
            <person name="Hass B."/>
            <person name="Bruggner R."/>
            <person name="Strausberg R."/>
        </authorList>
    </citation>
    <scope>NUCLEOTIDE SEQUENCE</scope>
    <source>
        <strain evidence="14">USDA</strain>
    </source>
</reference>
<keyword evidence="8 10" id="KW-0238">DNA-binding</keyword>
<dbReference type="EMBL" id="AAZO01002057">
    <property type="status" value="NOT_ANNOTATED_CDS"/>
    <property type="molecule type" value="Genomic_DNA"/>
</dbReference>
<dbReference type="InterPro" id="IPR033762">
    <property type="entry name" value="MCM_OB"/>
</dbReference>
<evidence type="ECO:0000256" key="6">
    <source>
        <dbReference type="ARBA" id="ARBA00022806"/>
    </source>
</evidence>
<keyword evidence="6 11" id="KW-0347">Helicase</keyword>
<dbReference type="FunCoup" id="E0VGB6">
    <property type="interactions" value="1157"/>
</dbReference>
<comment type="subunit">
    <text evidence="11">Component of the MCM2-7 complex.</text>
</comment>
<proteinExistence type="inferred from homology"/>
<evidence type="ECO:0000256" key="11">
    <source>
        <dbReference type="RuleBase" id="RU368062"/>
    </source>
</evidence>
<protein>
    <recommendedName>
        <fullName evidence="11">DNA replication licensing factor MCM4</fullName>
        <ecNumber evidence="11">3.6.4.12</ecNumber>
    </recommendedName>
</protein>
<dbReference type="SUPFAM" id="SSF50249">
    <property type="entry name" value="Nucleic acid-binding proteins"/>
    <property type="match status" value="1"/>
</dbReference>
<gene>
    <name evidence="15" type="primary">8240075</name>
    <name evidence="14" type="ORF">Phum_PHUM177450</name>
</gene>
<dbReference type="GeneID" id="8240075"/>
<keyword evidence="5 11" id="KW-0378">Hydrolase</keyword>
<dbReference type="Pfam" id="PF17207">
    <property type="entry name" value="MCM_OB"/>
    <property type="match status" value="1"/>
</dbReference>
<dbReference type="InterPro" id="IPR012340">
    <property type="entry name" value="NA-bd_OB-fold"/>
</dbReference>
<dbReference type="PRINTS" id="PR01657">
    <property type="entry name" value="MCMFAMILY"/>
</dbReference>
<evidence type="ECO:0000313" key="16">
    <source>
        <dbReference type="Proteomes" id="UP000009046"/>
    </source>
</evidence>
<comment type="function">
    <text evidence="11">Acts as component of the MCM2-7 complex (MCM complex) which is the replicative helicase essential for 'once per cell cycle' DNA replication initiation and elongation in eukaryotic cells. The active ATPase sites in the MCM2-7 ring are formed through the interaction surfaces of two neighboring subunits such that a critical structure of a conserved arginine finger motif is provided in trans relative to the ATP-binding site of the Walker A box of the adjacent subunit. The six ATPase active sites, however, are likely to contribute differentially to the complex helicase activity.</text>
</comment>
<dbReference type="Pfam" id="PF17855">
    <property type="entry name" value="MCM_lid"/>
    <property type="match status" value="1"/>
</dbReference>
<dbReference type="SMART" id="SM00350">
    <property type="entry name" value="MCM"/>
    <property type="match status" value="1"/>
</dbReference>
<evidence type="ECO:0000256" key="10">
    <source>
        <dbReference type="RuleBase" id="RU004070"/>
    </source>
</evidence>
<dbReference type="HOGENOM" id="CLU_000995_7_1_1"/>
<dbReference type="PROSITE" id="PS50051">
    <property type="entry name" value="MCM_2"/>
    <property type="match status" value="1"/>
</dbReference>
<dbReference type="AlphaFoldDB" id="E0VGB6"/>
<reference evidence="15" key="3">
    <citation type="submission" date="2021-02" db="UniProtKB">
        <authorList>
            <consortium name="EnsemblMetazoa"/>
        </authorList>
    </citation>
    <scope>IDENTIFICATION</scope>
    <source>
        <strain evidence="15">USDA</strain>
    </source>
</reference>
<keyword evidence="4 10" id="KW-0547">Nucleotide-binding</keyword>
<evidence type="ECO:0000256" key="2">
    <source>
        <dbReference type="ARBA" id="ARBA00008010"/>
    </source>
</evidence>
<dbReference type="InterPro" id="IPR018525">
    <property type="entry name" value="MCM_CS"/>
</dbReference>
<dbReference type="KEGG" id="phu:Phum_PHUM177450"/>
<dbReference type="CTD" id="8240075"/>
<dbReference type="GO" id="GO:0042555">
    <property type="term" value="C:MCM complex"/>
    <property type="evidence" value="ECO:0007669"/>
    <property type="project" value="UniProtKB-UniRule"/>
</dbReference>
<feature type="compositionally biased region" description="Polar residues" evidence="12">
    <location>
        <begin position="22"/>
        <end position="31"/>
    </location>
</feature>
<feature type="compositionally biased region" description="Basic and acidic residues" evidence="12">
    <location>
        <begin position="1"/>
        <end position="14"/>
    </location>
</feature>
<feature type="domain" description="MCM C-terminal AAA(+) ATPase" evidence="13">
    <location>
        <begin position="475"/>
        <end position="683"/>
    </location>
</feature>
<evidence type="ECO:0000256" key="5">
    <source>
        <dbReference type="ARBA" id="ARBA00022801"/>
    </source>
</evidence>
<dbReference type="Gene3D" id="2.40.50.140">
    <property type="entry name" value="Nucleic acid-binding proteins"/>
    <property type="match status" value="1"/>
</dbReference>
<dbReference type="SUPFAM" id="SSF52540">
    <property type="entry name" value="P-loop containing nucleoside triphosphate hydrolases"/>
    <property type="match status" value="1"/>
</dbReference>
<dbReference type="GO" id="GO:0006271">
    <property type="term" value="P:DNA strand elongation involved in DNA replication"/>
    <property type="evidence" value="ECO:0007669"/>
    <property type="project" value="TreeGrafter"/>
</dbReference>
<dbReference type="GO" id="GO:0005524">
    <property type="term" value="F:ATP binding"/>
    <property type="evidence" value="ECO:0007669"/>
    <property type="project" value="UniProtKB-UniRule"/>
</dbReference>
<dbReference type="InterPro" id="IPR027925">
    <property type="entry name" value="MCM_N"/>
</dbReference>
<evidence type="ECO:0000256" key="12">
    <source>
        <dbReference type="SAM" id="MobiDB-lite"/>
    </source>
</evidence>
<dbReference type="FunFam" id="3.40.50.300:FF:000217">
    <property type="entry name" value="DNA helicase"/>
    <property type="match status" value="1"/>
</dbReference>
<dbReference type="Pfam" id="PF00493">
    <property type="entry name" value="MCM"/>
    <property type="match status" value="1"/>
</dbReference>
<dbReference type="Gene3D" id="2.20.28.10">
    <property type="match status" value="1"/>
</dbReference>
<dbReference type="GO" id="GO:0017116">
    <property type="term" value="F:single-stranded DNA helicase activity"/>
    <property type="evidence" value="ECO:0007669"/>
    <property type="project" value="TreeGrafter"/>
</dbReference>
<feature type="compositionally biased region" description="Polar residues" evidence="12">
    <location>
        <begin position="73"/>
        <end position="84"/>
    </location>
</feature>
<dbReference type="eggNOG" id="KOG0478">
    <property type="taxonomic scope" value="Eukaryota"/>
</dbReference>
<keyword evidence="3 11" id="KW-0235">DNA replication</keyword>
<evidence type="ECO:0000256" key="4">
    <source>
        <dbReference type="ARBA" id="ARBA00022741"/>
    </source>
</evidence>
<dbReference type="Proteomes" id="UP000009046">
    <property type="component" value="Unassembled WGS sequence"/>
</dbReference>
<comment type="subcellular location">
    <subcellularLocation>
        <location evidence="1">Nucleus</location>
    </subcellularLocation>
</comment>
<evidence type="ECO:0000313" key="15">
    <source>
        <dbReference type="EnsemblMetazoa" id="PHUM177450-PA"/>
    </source>
</evidence>
<organism>
    <name type="scientific">Pediculus humanus subsp. corporis</name>
    <name type="common">Body louse</name>
    <dbReference type="NCBI Taxonomy" id="121224"/>
    <lineage>
        <taxon>Eukaryota</taxon>
        <taxon>Metazoa</taxon>
        <taxon>Ecdysozoa</taxon>
        <taxon>Arthropoda</taxon>
        <taxon>Hexapoda</taxon>
        <taxon>Insecta</taxon>
        <taxon>Pterygota</taxon>
        <taxon>Neoptera</taxon>
        <taxon>Paraneoptera</taxon>
        <taxon>Psocodea</taxon>
        <taxon>Troctomorpha</taxon>
        <taxon>Phthiraptera</taxon>
        <taxon>Anoplura</taxon>
        <taxon>Pediculidae</taxon>
        <taxon>Pediculus</taxon>
    </lineage>
</organism>
<dbReference type="GO" id="GO:0003697">
    <property type="term" value="F:single-stranded DNA binding"/>
    <property type="evidence" value="ECO:0007669"/>
    <property type="project" value="TreeGrafter"/>
</dbReference>
<keyword evidence="7 10" id="KW-0067">ATP-binding</keyword>
<dbReference type="EnsemblMetazoa" id="PHUM177450-RA">
    <property type="protein sequence ID" value="PHUM177450-PA"/>
    <property type="gene ID" value="PHUM177450"/>
</dbReference>
<name>E0VGB6_PEDHC</name>
<dbReference type="Gene3D" id="3.40.50.300">
    <property type="entry name" value="P-loop containing nucleotide triphosphate hydrolases"/>
    <property type="match status" value="1"/>
</dbReference>
<dbReference type="PRINTS" id="PR01660">
    <property type="entry name" value="MCMPROTEIN4"/>
</dbReference>
<dbReference type="GO" id="GO:0005634">
    <property type="term" value="C:nucleus"/>
    <property type="evidence" value="ECO:0007669"/>
    <property type="project" value="UniProtKB-SubCell"/>
</dbReference>
<keyword evidence="16" id="KW-1185">Reference proteome</keyword>
<dbReference type="RefSeq" id="XP_002425160.1">
    <property type="nucleotide sequence ID" value="XM_002425115.1"/>
</dbReference>
<dbReference type="InParanoid" id="E0VGB6"/>
<dbReference type="PROSITE" id="PS00847">
    <property type="entry name" value="MCM_1"/>
    <property type="match status" value="1"/>
</dbReference>
<dbReference type="InterPro" id="IPR041562">
    <property type="entry name" value="MCM_lid"/>
</dbReference>
<dbReference type="GO" id="GO:0016787">
    <property type="term" value="F:hydrolase activity"/>
    <property type="evidence" value="ECO:0007669"/>
    <property type="project" value="UniProtKB-KW"/>
</dbReference>
<evidence type="ECO:0000256" key="9">
    <source>
        <dbReference type="ARBA" id="ARBA00023242"/>
    </source>
</evidence>
<evidence type="ECO:0000256" key="7">
    <source>
        <dbReference type="ARBA" id="ARBA00022840"/>
    </source>
</evidence>
<dbReference type="InterPro" id="IPR008047">
    <property type="entry name" value="MCM_4"/>
</dbReference>
<evidence type="ECO:0000256" key="1">
    <source>
        <dbReference type="ARBA" id="ARBA00004123"/>
    </source>
</evidence>
<dbReference type="InterPro" id="IPR003593">
    <property type="entry name" value="AAA+_ATPase"/>
</dbReference>
<dbReference type="EC" id="3.6.4.12" evidence="11"/>
<dbReference type="GO" id="GO:0000727">
    <property type="term" value="P:double-strand break repair via break-induced replication"/>
    <property type="evidence" value="ECO:0007669"/>
    <property type="project" value="TreeGrafter"/>
</dbReference>
<dbReference type="InterPro" id="IPR001208">
    <property type="entry name" value="MCM_dom"/>
</dbReference>
<dbReference type="PANTHER" id="PTHR11630">
    <property type="entry name" value="DNA REPLICATION LICENSING FACTOR MCM FAMILY MEMBER"/>
    <property type="match status" value="1"/>
</dbReference>
<dbReference type="InterPro" id="IPR031327">
    <property type="entry name" value="MCM"/>
</dbReference>
<feature type="region of interest" description="Disordered" evidence="12">
    <location>
        <begin position="1"/>
        <end position="85"/>
    </location>
</feature>
<evidence type="ECO:0000313" key="14">
    <source>
        <dbReference type="EMBL" id="EEB12422.1"/>
    </source>
</evidence>
<dbReference type="PANTHER" id="PTHR11630:SF66">
    <property type="entry name" value="DNA REPLICATION LICENSING FACTOR MCM4"/>
    <property type="match status" value="1"/>
</dbReference>
<comment type="similarity">
    <text evidence="2 10">Belongs to the MCM family.</text>
</comment>
<dbReference type="FunFam" id="2.20.28.10:FF:000003">
    <property type="entry name" value="DNA helicase"/>
    <property type="match status" value="1"/>
</dbReference>
<dbReference type="InterPro" id="IPR027417">
    <property type="entry name" value="P-loop_NTPase"/>
</dbReference>
<sequence>MSNLGSEKDIRSGDSDAPDSPLNRSQGNSSIRHNDSQPPTPGTPGRINSLRSTPTHQQRINQSDGNIVPDSSDGMSSPKRNLGTSPYIGLSEIDLSSPLNYGTPSSLGSVRTPRSTIHETPIRLRPDLRMERRIRTVNVDSEHYANSPAMNGELPSTEEDNNGDAQLVIWGTDVIVSHCKKKFKKFIISFMQCYTDIDERCEGINTEEPFYLQKLREINTLEEPFLNLNCEHLKLFDTTLYQQLVSYPQEVIPIFDMTVNEMFFERYPDAVLKFQIQVRPFNVQKTDSMRSLNPEDVDQLITVSGMVIRTSNVSPEMREALFRCSVCDKECDVEIDRGRIIEPNYCDSCNTNYSFQLIHNRCTFTDRQMIKLQESPENMPPGQTPHTIILFAHNNLVDFVQSGDRVTVTGIYRALPIQANPRMRNVRAAYRTHVDVLHFRKLSKKRLYDFSDGTMHAFPPERMEEIKLLSEKDDLYERLARAIAPSIYENIDIKKGILLQLFGGTKKDFQTCGRKNFRADINILLCGDPGTSKSQLLQYVYNLLPRSQYTSGKGSSAVGLTAYVTKDPETRQIVLQTGALVLADNGVCCIDEFDKMNDSTRSVLHEVMEQQTLSIAKAGIICQLNARTSILAAANPIESQWNKNKTIIENINLPHTLMSRFDLIFLILDPQNEIYDRRLARHLVSLYFNQTEIEEEQYTDMSLLRDYIAYAKEHVYPKLTSDSKDKLITAYVEMRKLGSGKGHISAYPRQLESLIRLAEAHAKVRLSETVDVQDVEEAYRLHREAVKQSATDPLSGKIDVGILTTGISTAARKKRIEVAEALKKLIENSAKITPTLNLSKLLNEFRQTSQLMITKEMFEDAIKDLQDDKIITMINKNAIRFNK</sequence>
<evidence type="ECO:0000256" key="8">
    <source>
        <dbReference type="ARBA" id="ARBA00023125"/>
    </source>
</evidence>
<dbReference type="Gene3D" id="3.30.1640.10">
    <property type="entry name" value="mini-chromosome maintenance (MCM) complex, chain A, domain 1"/>
    <property type="match status" value="1"/>
</dbReference>
<evidence type="ECO:0000256" key="3">
    <source>
        <dbReference type="ARBA" id="ARBA00022705"/>
    </source>
</evidence>
<dbReference type="GO" id="GO:1902975">
    <property type="term" value="P:mitotic DNA replication initiation"/>
    <property type="evidence" value="ECO:0007669"/>
    <property type="project" value="TreeGrafter"/>
</dbReference>
<dbReference type="FunFam" id="3.30.1640.10:FF:000001">
    <property type="entry name" value="DNA helicase"/>
    <property type="match status" value="1"/>
</dbReference>
<dbReference type="OrthoDB" id="10251574at2759"/>
<dbReference type="CDD" id="cd17755">
    <property type="entry name" value="MCM4"/>
    <property type="match status" value="1"/>
</dbReference>
<dbReference type="SMART" id="SM00382">
    <property type="entry name" value="AAA"/>
    <property type="match status" value="1"/>
</dbReference>
<comment type="catalytic activity">
    <reaction evidence="11">
        <text>ATP + H2O = ADP + phosphate + H(+)</text>
        <dbReference type="Rhea" id="RHEA:13065"/>
        <dbReference type="ChEBI" id="CHEBI:15377"/>
        <dbReference type="ChEBI" id="CHEBI:15378"/>
        <dbReference type="ChEBI" id="CHEBI:30616"/>
        <dbReference type="ChEBI" id="CHEBI:43474"/>
        <dbReference type="ChEBI" id="CHEBI:456216"/>
        <dbReference type="EC" id="3.6.4.12"/>
    </reaction>
</comment>
<dbReference type="EMBL" id="DS235135">
    <property type="protein sequence ID" value="EEB12422.1"/>
    <property type="molecule type" value="Genomic_DNA"/>
</dbReference>
<feature type="compositionally biased region" description="Polar residues" evidence="12">
    <location>
        <begin position="49"/>
        <end position="65"/>
    </location>
</feature>
<dbReference type="STRING" id="121224.E0VGB6"/>
<accession>E0VGB6</accession>